<dbReference type="AlphaFoldDB" id="A0AAD5V8S4"/>
<name>A0AAD5V8S4_9APHY</name>
<feature type="region of interest" description="Disordered" evidence="1">
    <location>
        <begin position="238"/>
        <end position="322"/>
    </location>
</feature>
<feature type="compositionally biased region" description="Basic and acidic residues" evidence="1">
    <location>
        <begin position="290"/>
        <end position="304"/>
    </location>
</feature>
<organism evidence="2 3">
    <name type="scientific">Meripilus lineatus</name>
    <dbReference type="NCBI Taxonomy" id="2056292"/>
    <lineage>
        <taxon>Eukaryota</taxon>
        <taxon>Fungi</taxon>
        <taxon>Dikarya</taxon>
        <taxon>Basidiomycota</taxon>
        <taxon>Agaricomycotina</taxon>
        <taxon>Agaricomycetes</taxon>
        <taxon>Polyporales</taxon>
        <taxon>Meripilaceae</taxon>
        <taxon>Meripilus</taxon>
    </lineage>
</organism>
<reference evidence="2" key="1">
    <citation type="submission" date="2022-07" db="EMBL/GenBank/DDBJ databases">
        <title>Genome Sequence of Physisporinus lineatus.</title>
        <authorList>
            <person name="Buettner E."/>
        </authorList>
    </citation>
    <scope>NUCLEOTIDE SEQUENCE</scope>
    <source>
        <strain evidence="2">VT162</strain>
    </source>
</reference>
<accession>A0AAD5V8S4</accession>
<gene>
    <name evidence="2" type="ORF">NLI96_g4967</name>
</gene>
<evidence type="ECO:0000313" key="2">
    <source>
        <dbReference type="EMBL" id="KAJ3485441.1"/>
    </source>
</evidence>
<sequence>MSVELQNCTYDVSLCYIIKNVKRFFNPSQKISINSSTFAEGWYFNVVSAQAVGTKPVETDNDKPEDNDKQADGLGIYLYPPTNANSLPLTVTSNILITSLSGMILAKASFCHLFEKDIDGWGFANLLTANHLSLYPSCQQEDRVILRCTFKAPSLPDPRDGLPFGLIYRALKRDAAGEADVCFKVFNVRDRTGNLGDPRDLFCDLEFLTTRCGAFENIFANPHMKCYPVRPNLRGDTPLVATFQDDDSDFKEPDHGETVDGGDSGTVCKDPKSTEEASENAELLPSSSIEDGRHEADQKLESSTRPRTASSTDGTKDNLGCPIQLDHDVEGQVDDVDANKKAIIVNKQSEEGLAKLEAAEADPHRSILTVVVKGYSQVTFEALLYYLYTGDVEFAPLKSEGEEARKRLIEDYTTRYPFRPRPCSCKSMYRLASQLKVEHLQALALQHLKRQLKTTTIVHEIFSPLTARCADVRTLEMDILLEHWDRIEDSKEFQDKLEDLTSGRYPDRGKVLAEIFRRIARRNREGK</sequence>
<comment type="caution">
    <text evidence="2">The sequence shown here is derived from an EMBL/GenBank/DDBJ whole genome shotgun (WGS) entry which is preliminary data.</text>
</comment>
<protein>
    <recommendedName>
        <fullName evidence="4">BTB domain-containing protein</fullName>
    </recommendedName>
</protein>
<proteinExistence type="predicted"/>
<dbReference type="Proteomes" id="UP001212997">
    <property type="component" value="Unassembled WGS sequence"/>
</dbReference>
<dbReference type="Gene3D" id="3.30.710.10">
    <property type="entry name" value="Potassium Channel Kv1.1, Chain A"/>
    <property type="match status" value="1"/>
</dbReference>
<evidence type="ECO:0000313" key="3">
    <source>
        <dbReference type="Proteomes" id="UP001212997"/>
    </source>
</evidence>
<dbReference type="InterPro" id="IPR011333">
    <property type="entry name" value="SKP1/BTB/POZ_sf"/>
</dbReference>
<dbReference type="EMBL" id="JANAWD010000153">
    <property type="protein sequence ID" value="KAJ3485441.1"/>
    <property type="molecule type" value="Genomic_DNA"/>
</dbReference>
<evidence type="ECO:0000256" key="1">
    <source>
        <dbReference type="SAM" id="MobiDB-lite"/>
    </source>
</evidence>
<keyword evidence="3" id="KW-1185">Reference proteome</keyword>
<evidence type="ECO:0008006" key="4">
    <source>
        <dbReference type="Google" id="ProtNLM"/>
    </source>
</evidence>